<keyword evidence="3" id="KW-1185">Reference proteome</keyword>
<dbReference type="HOGENOM" id="CLU_2457139_0_0_1"/>
<evidence type="ECO:0000313" key="2">
    <source>
        <dbReference type="EMBL" id="EDW26933.1"/>
    </source>
</evidence>
<dbReference type="Proteomes" id="UP000008744">
    <property type="component" value="Unassembled WGS sequence"/>
</dbReference>
<evidence type="ECO:0000256" key="1">
    <source>
        <dbReference type="SAM" id="SignalP"/>
    </source>
</evidence>
<organism evidence="3">
    <name type="scientific">Drosophila persimilis</name>
    <name type="common">Fruit fly</name>
    <dbReference type="NCBI Taxonomy" id="7234"/>
    <lineage>
        <taxon>Eukaryota</taxon>
        <taxon>Metazoa</taxon>
        <taxon>Ecdysozoa</taxon>
        <taxon>Arthropoda</taxon>
        <taxon>Hexapoda</taxon>
        <taxon>Insecta</taxon>
        <taxon>Pterygota</taxon>
        <taxon>Neoptera</taxon>
        <taxon>Endopterygota</taxon>
        <taxon>Diptera</taxon>
        <taxon>Brachycera</taxon>
        <taxon>Muscomorpha</taxon>
        <taxon>Ephydroidea</taxon>
        <taxon>Drosophilidae</taxon>
        <taxon>Drosophila</taxon>
        <taxon>Sophophora</taxon>
    </lineage>
</organism>
<accession>B4HDF8</accession>
<protein>
    <submittedName>
        <fullName evidence="2">GL22389</fullName>
    </submittedName>
</protein>
<feature type="signal peptide" evidence="1">
    <location>
        <begin position="1"/>
        <end position="18"/>
    </location>
</feature>
<gene>
    <name evidence="2" type="primary">Dper\GL22389</name>
    <name evidence="2" type="ORF">Dper_GL22389</name>
</gene>
<dbReference type="EMBL" id="CH480229">
    <property type="protein sequence ID" value="EDW26933.1"/>
    <property type="molecule type" value="Genomic_DNA"/>
</dbReference>
<reference evidence="2 3" key="1">
    <citation type="journal article" date="2007" name="Nature">
        <title>Evolution of genes and genomes on the Drosophila phylogeny.</title>
        <authorList>
            <consortium name="Drosophila 12 Genomes Consortium"/>
            <person name="Clark A.G."/>
            <person name="Eisen M.B."/>
            <person name="Smith D.R."/>
            <person name="Bergman C.M."/>
            <person name="Oliver B."/>
            <person name="Markow T.A."/>
            <person name="Kaufman T.C."/>
            <person name="Kellis M."/>
            <person name="Gelbart W."/>
            <person name="Iyer V.N."/>
            <person name="Pollard D.A."/>
            <person name="Sackton T.B."/>
            <person name="Larracuente A.M."/>
            <person name="Singh N.D."/>
            <person name="Abad J.P."/>
            <person name="Abt D.N."/>
            <person name="Adryan B."/>
            <person name="Aguade M."/>
            <person name="Akashi H."/>
            <person name="Anderson W.W."/>
            <person name="Aquadro C.F."/>
            <person name="Ardell D.H."/>
            <person name="Arguello R."/>
            <person name="Artieri C.G."/>
            <person name="Barbash D.A."/>
            <person name="Barker D."/>
            <person name="Barsanti P."/>
            <person name="Batterham P."/>
            <person name="Batzoglou S."/>
            <person name="Begun D."/>
            <person name="Bhutkar A."/>
            <person name="Blanco E."/>
            <person name="Bosak S.A."/>
            <person name="Bradley R.K."/>
            <person name="Brand A.D."/>
            <person name="Brent M.R."/>
            <person name="Brooks A.N."/>
            <person name="Brown R.H."/>
            <person name="Butlin R.K."/>
            <person name="Caggese C."/>
            <person name="Calvi B.R."/>
            <person name="Bernardo de Carvalho A."/>
            <person name="Caspi A."/>
            <person name="Castrezana S."/>
            <person name="Celniker S.E."/>
            <person name="Chang J.L."/>
            <person name="Chapple C."/>
            <person name="Chatterji S."/>
            <person name="Chinwalla A."/>
            <person name="Civetta A."/>
            <person name="Clifton S.W."/>
            <person name="Comeron J.M."/>
            <person name="Costello J.C."/>
            <person name="Coyne J.A."/>
            <person name="Daub J."/>
            <person name="David R.G."/>
            <person name="Delcher A.L."/>
            <person name="Delehaunty K."/>
            <person name="Do C.B."/>
            <person name="Ebling H."/>
            <person name="Edwards K."/>
            <person name="Eickbush T."/>
            <person name="Evans J.D."/>
            <person name="Filipski A."/>
            <person name="Findeiss S."/>
            <person name="Freyhult E."/>
            <person name="Fulton L."/>
            <person name="Fulton R."/>
            <person name="Garcia A.C."/>
            <person name="Gardiner A."/>
            <person name="Garfield D.A."/>
            <person name="Garvin B.E."/>
            <person name="Gibson G."/>
            <person name="Gilbert D."/>
            <person name="Gnerre S."/>
            <person name="Godfrey J."/>
            <person name="Good R."/>
            <person name="Gotea V."/>
            <person name="Gravely B."/>
            <person name="Greenberg A.J."/>
            <person name="Griffiths-Jones S."/>
            <person name="Gross S."/>
            <person name="Guigo R."/>
            <person name="Gustafson E.A."/>
            <person name="Haerty W."/>
            <person name="Hahn M.W."/>
            <person name="Halligan D.L."/>
            <person name="Halpern A.L."/>
            <person name="Halter G.M."/>
            <person name="Han M.V."/>
            <person name="Heger A."/>
            <person name="Hillier L."/>
            <person name="Hinrichs A.S."/>
            <person name="Holmes I."/>
            <person name="Hoskins R.A."/>
            <person name="Hubisz M.J."/>
            <person name="Hultmark D."/>
            <person name="Huntley M.A."/>
            <person name="Jaffe D.B."/>
            <person name="Jagadeeshan S."/>
            <person name="Jeck W.R."/>
            <person name="Johnson J."/>
            <person name="Jones C.D."/>
            <person name="Jordan W.C."/>
            <person name="Karpen G.H."/>
            <person name="Kataoka E."/>
            <person name="Keightley P.D."/>
            <person name="Kheradpour P."/>
            <person name="Kirkness E.F."/>
            <person name="Koerich L.B."/>
            <person name="Kristiansen K."/>
            <person name="Kudrna D."/>
            <person name="Kulathinal R.J."/>
            <person name="Kumar S."/>
            <person name="Kwok R."/>
            <person name="Lander E."/>
            <person name="Langley C.H."/>
            <person name="Lapoint R."/>
            <person name="Lazzaro B.P."/>
            <person name="Lee S.J."/>
            <person name="Levesque L."/>
            <person name="Li R."/>
            <person name="Lin C.F."/>
            <person name="Lin M.F."/>
            <person name="Lindblad-Toh K."/>
            <person name="Llopart A."/>
            <person name="Long M."/>
            <person name="Low L."/>
            <person name="Lozovsky E."/>
            <person name="Lu J."/>
            <person name="Luo M."/>
            <person name="Machado C.A."/>
            <person name="Makalowski W."/>
            <person name="Marzo M."/>
            <person name="Matsuda M."/>
            <person name="Matzkin L."/>
            <person name="McAllister B."/>
            <person name="McBride C.S."/>
            <person name="McKernan B."/>
            <person name="McKernan K."/>
            <person name="Mendez-Lago M."/>
            <person name="Minx P."/>
            <person name="Mollenhauer M.U."/>
            <person name="Montooth K."/>
            <person name="Mount S.M."/>
            <person name="Mu X."/>
            <person name="Myers E."/>
            <person name="Negre B."/>
            <person name="Newfeld S."/>
            <person name="Nielsen R."/>
            <person name="Noor M.A."/>
            <person name="O'Grady P."/>
            <person name="Pachter L."/>
            <person name="Papaceit M."/>
            <person name="Parisi M.J."/>
            <person name="Parisi M."/>
            <person name="Parts L."/>
            <person name="Pedersen J.S."/>
            <person name="Pesole G."/>
            <person name="Phillippy A.M."/>
            <person name="Ponting C.P."/>
            <person name="Pop M."/>
            <person name="Porcelli D."/>
            <person name="Powell J.R."/>
            <person name="Prohaska S."/>
            <person name="Pruitt K."/>
            <person name="Puig M."/>
            <person name="Quesneville H."/>
            <person name="Ram K.R."/>
            <person name="Rand D."/>
            <person name="Rasmussen M.D."/>
            <person name="Reed L.K."/>
            <person name="Reenan R."/>
            <person name="Reily A."/>
            <person name="Remington K.A."/>
            <person name="Rieger T.T."/>
            <person name="Ritchie M.G."/>
            <person name="Robin C."/>
            <person name="Rogers Y.H."/>
            <person name="Rohde C."/>
            <person name="Rozas J."/>
            <person name="Rubenfield M.J."/>
            <person name="Ruiz A."/>
            <person name="Russo S."/>
            <person name="Salzberg S.L."/>
            <person name="Sanchez-Gracia A."/>
            <person name="Saranga D.J."/>
            <person name="Sato H."/>
            <person name="Schaeffer S.W."/>
            <person name="Schatz M.C."/>
            <person name="Schlenke T."/>
            <person name="Schwartz R."/>
            <person name="Segarra C."/>
            <person name="Singh R.S."/>
            <person name="Sirot L."/>
            <person name="Sirota M."/>
            <person name="Sisneros N.B."/>
            <person name="Smith C.D."/>
            <person name="Smith T.F."/>
            <person name="Spieth J."/>
            <person name="Stage D.E."/>
            <person name="Stark A."/>
            <person name="Stephan W."/>
            <person name="Strausberg R.L."/>
            <person name="Strempel S."/>
            <person name="Sturgill D."/>
            <person name="Sutton G."/>
            <person name="Sutton G.G."/>
            <person name="Tao W."/>
            <person name="Teichmann S."/>
            <person name="Tobari Y.N."/>
            <person name="Tomimura Y."/>
            <person name="Tsolas J.M."/>
            <person name="Valente V.L."/>
            <person name="Venter E."/>
            <person name="Venter J.C."/>
            <person name="Vicario S."/>
            <person name="Vieira F.G."/>
            <person name="Vilella A.J."/>
            <person name="Villasante A."/>
            <person name="Walenz B."/>
            <person name="Wang J."/>
            <person name="Wasserman M."/>
            <person name="Watts T."/>
            <person name="Wilson D."/>
            <person name="Wilson R.K."/>
            <person name="Wing R.A."/>
            <person name="Wolfner M.F."/>
            <person name="Wong A."/>
            <person name="Wong G.K."/>
            <person name="Wu C.I."/>
            <person name="Wu G."/>
            <person name="Yamamoto D."/>
            <person name="Yang H.P."/>
            <person name="Yang S.P."/>
            <person name="Yorke J.A."/>
            <person name="Yoshida K."/>
            <person name="Zdobnov E."/>
            <person name="Zhang P."/>
            <person name="Zhang Y."/>
            <person name="Zimin A.V."/>
            <person name="Baldwin J."/>
            <person name="Abdouelleil A."/>
            <person name="Abdulkadir J."/>
            <person name="Abebe A."/>
            <person name="Abera B."/>
            <person name="Abreu J."/>
            <person name="Acer S.C."/>
            <person name="Aftuck L."/>
            <person name="Alexander A."/>
            <person name="An P."/>
            <person name="Anderson E."/>
            <person name="Anderson S."/>
            <person name="Arachi H."/>
            <person name="Azer M."/>
            <person name="Bachantsang P."/>
            <person name="Barry A."/>
            <person name="Bayul T."/>
            <person name="Berlin A."/>
            <person name="Bessette D."/>
            <person name="Bloom T."/>
            <person name="Blye J."/>
            <person name="Boguslavskiy L."/>
            <person name="Bonnet C."/>
            <person name="Boukhgalter B."/>
            <person name="Bourzgui I."/>
            <person name="Brown A."/>
            <person name="Cahill P."/>
            <person name="Channer S."/>
            <person name="Cheshatsang Y."/>
            <person name="Chuda L."/>
            <person name="Citroen M."/>
            <person name="Collymore A."/>
            <person name="Cooke P."/>
            <person name="Costello M."/>
            <person name="D'Aco K."/>
            <person name="Daza R."/>
            <person name="De Haan G."/>
            <person name="DeGray S."/>
            <person name="DeMaso C."/>
            <person name="Dhargay N."/>
            <person name="Dooley K."/>
            <person name="Dooley E."/>
            <person name="Doricent M."/>
            <person name="Dorje P."/>
            <person name="Dorjee K."/>
            <person name="Dupes A."/>
            <person name="Elong R."/>
            <person name="Falk J."/>
            <person name="Farina A."/>
            <person name="Faro S."/>
            <person name="Ferguson D."/>
            <person name="Fisher S."/>
            <person name="Foley C.D."/>
            <person name="Franke A."/>
            <person name="Friedrich D."/>
            <person name="Gadbois L."/>
            <person name="Gearin G."/>
            <person name="Gearin C.R."/>
            <person name="Giannoukos G."/>
            <person name="Goode T."/>
            <person name="Graham J."/>
            <person name="Grandbois E."/>
            <person name="Grewal S."/>
            <person name="Gyaltsen K."/>
            <person name="Hafez N."/>
            <person name="Hagos B."/>
            <person name="Hall J."/>
            <person name="Henson C."/>
            <person name="Hollinger A."/>
            <person name="Honan T."/>
            <person name="Huard M.D."/>
            <person name="Hughes L."/>
            <person name="Hurhula B."/>
            <person name="Husby M.E."/>
            <person name="Kamat A."/>
            <person name="Kanga B."/>
            <person name="Kashin S."/>
            <person name="Khazanovich D."/>
            <person name="Kisner P."/>
            <person name="Lance K."/>
            <person name="Lara M."/>
            <person name="Lee W."/>
            <person name="Lennon N."/>
            <person name="Letendre F."/>
            <person name="LeVine R."/>
            <person name="Lipovsky A."/>
            <person name="Liu X."/>
            <person name="Liu J."/>
            <person name="Liu S."/>
            <person name="Lokyitsang T."/>
            <person name="Lokyitsang Y."/>
            <person name="Lubonja R."/>
            <person name="Lui A."/>
            <person name="MacDonald P."/>
            <person name="Magnisalis V."/>
            <person name="Maru K."/>
            <person name="Matthews C."/>
            <person name="McCusker W."/>
            <person name="McDonough S."/>
            <person name="Mehta T."/>
            <person name="Meldrim J."/>
            <person name="Meneus L."/>
            <person name="Mihai O."/>
            <person name="Mihalev A."/>
            <person name="Mihova T."/>
            <person name="Mittelman R."/>
            <person name="Mlenga V."/>
            <person name="Montmayeur A."/>
            <person name="Mulrain L."/>
            <person name="Navidi A."/>
            <person name="Naylor J."/>
            <person name="Negash T."/>
            <person name="Nguyen T."/>
            <person name="Nguyen N."/>
            <person name="Nicol R."/>
            <person name="Norbu C."/>
            <person name="Norbu N."/>
            <person name="Novod N."/>
            <person name="O'Neill B."/>
            <person name="Osman S."/>
            <person name="Markiewicz E."/>
            <person name="Oyono O.L."/>
            <person name="Patti C."/>
            <person name="Phunkhang P."/>
            <person name="Pierre F."/>
            <person name="Priest M."/>
            <person name="Raghuraman S."/>
            <person name="Rege F."/>
            <person name="Reyes R."/>
            <person name="Rise C."/>
            <person name="Rogov P."/>
            <person name="Ross K."/>
            <person name="Ryan E."/>
            <person name="Settipalli S."/>
            <person name="Shea T."/>
            <person name="Sherpa N."/>
            <person name="Shi L."/>
            <person name="Shih D."/>
            <person name="Sparrow T."/>
            <person name="Spaulding J."/>
            <person name="Stalker J."/>
            <person name="Stange-Thomann N."/>
            <person name="Stavropoulos S."/>
            <person name="Stone C."/>
            <person name="Strader C."/>
            <person name="Tesfaye S."/>
            <person name="Thomson T."/>
            <person name="Thoulutsang Y."/>
            <person name="Thoulutsang D."/>
            <person name="Topham K."/>
            <person name="Topping I."/>
            <person name="Tsamla T."/>
            <person name="Vassiliev H."/>
            <person name="Vo A."/>
            <person name="Wangchuk T."/>
            <person name="Wangdi T."/>
            <person name="Weiand M."/>
            <person name="Wilkinson J."/>
            <person name="Wilson A."/>
            <person name="Yadav S."/>
            <person name="Young G."/>
            <person name="Yu Q."/>
            <person name="Zembek L."/>
            <person name="Zhong D."/>
            <person name="Zimmer A."/>
            <person name="Zwirko Z."/>
            <person name="Jaffe D.B."/>
            <person name="Alvarez P."/>
            <person name="Brockman W."/>
            <person name="Butler J."/>
            <person name="Chin C."/>
            <person name="Gnerre S."/>
            <person name="Grabherr M."/>
            <person name="Kleber M."/>
            <person name="Mauceli E."/>
            <person name="MacCallum I."/>
        </authorList>
    </citation>
    <scope>NUCLEOTIDE SEQUENCE [LARGE SCALE GENOMIC DNA]</scope>
    <source>
        <strain evidence="3">MSH-3 / Tucson 14011-0111.49</strain>
    </source>
</reference>
<proteinExistence type="predicted"/>
<sequence>MHRTRRAWLLLLDTSASGTRISCEERRTERGVRGCSSWTHPLQGPEYPTKKRAWLFLQGQTATVIVPKGPTKAYILEIHIKSITTTPHS</sequence>
<evidence type="ECO:0000313" key="3">
    <source>
        <dbReference type="Proteomes" id="UP000008744"/>
    </source>
</evidence>
<keyword evidence="1" id="KW-0732">Signal</keyword>
<dbReference type="AlphaFoldDB" id="B4HDF8"/>
<dbReference type="STRING" id="7234.B4HDF8"/>
<name>B4HDF8_DROPE</name>
<feature type="chain" id="PRO_5002808428" evidence="1">
    <location>
        <begin position="19"/>
        <end position="89"/>
    </location>
</feature>